<sequence length="81" mass="9025">MGDVLWDLEYALQLQKGVIRREPHEDSSTNASGSIQLSNIRRLPSLSTMTEMDDMSIGILNDESNSSADPVFSQLKIEDAR</sequence>
<evidence type="ECO:0000313" key="3">
    <source>
        <dbReference type="Proteomes" id="UP000265520"/>
    </source>
</evidence>
<proteinExistence type="predicted"/>
<dbReference type="GO" id="GO:0016301">
    <property type="term" value="F:kinase activity"/>
    <property type="evidence" value="ECO:0007669"/>
    <property type="project" value="UniProtKB-KW"/>
</dbReference>
<keyword evidence="2" id="KW-0808">Transferase</keyword>
<keyword evidence="2" id="KW-0418">Kinase</keyword>
<dbReference type="EMBL" id="LXQA010081608">
    <property type="protein sequence ID" value="MCI11814.1"/>
    <property type="molecule type" value="Genomic_DNA"/>
</dbReference>
<protein>
    <submittedName>
        <fullName evidence="2">Putative receptor-like protein kinase</fullName>
    </submittedName>
</protein>
<dbReference type="Proteomes" id="UP000265520">
    <property type="component" value="Unassembled WGS sequence"/>
</dbReference>
<evidence type="ECO:0000313" key="2">
    <source>
        <dbReference type="EMBL" id="MCI11814.1"/>
    </source>
</evidence>
<keyword evidence="2" id="KW-0675">Receptor</keyword>
<gene>
    <name evidence="2" type="ORF">A2U01_0032916</name>
</gene>
<comment type="caution">
    <text evidence="2">The sequence shown here is derived from an EMBL/GenBank/DDBJ whole genome shotgun (WGS) entry which is preliminary data.</text>
</comment>
<reference evidence="2 3" key="1">
    <citation type="journal article" date="2018" name="Front. Plant Sci.">
        <title>Red Clover (Trifolium pratense) and Zigzag Clover (T. medium) - A Picture of Genomic Similarities and Differences.</title>
        <authorList>
            <person name="Dluhosova J."/>
            <person name="Istvanek J."/>
            <person name="Nedelnik J."/>
            <person name="Repkova J."/>
        </authorList>
    </citation>
    <scope>NUCLEOTIDE SEQUENCE [LARGE SCALE GENOMIC DNA]</scope>
    <source>
        <strain evidence="3">cv. 10/8</strain>
        <tissue evidence="2">Leaf</tissue>
    </source>
</reference>
<keyword evidence="3" id="KW-1185">Reference proteome</keyword>
<accession>A0A392PJ27</accession>
<feature type="region of interest" description="Disordered" evidence="1">
    <location>
        <begin position="60"/>
        <end position="81"/>
    </location>
</feature>
<dbReference type="AlphaFoldDB" id="A0A392PJ27"/>
<name>A0A392PJ27_9FABA</name>
<evidence type="ECO:0000256" key="1">
    <source>
        <dbReference type="SAM" id="MobiDB-lite"/>
    </source>
</evidence>
<organism evidence="2 3">
    <name type="scientific">Trifolium medium</name>
    <dbReference type="NCBI Taxonomy" id="97028"/>
    <lineage>
        <taxon>Eukaryota</taxon>
        <taxon>Viridiplantae</taxon>
        <taxon>Streptophyta</taxon>
        <taxon>Embryophyta</taxon>
        <taxon>Tracheophyta</taxon>
        <taxon>Spermatophyta</taxon>
        <taxon>Magnoliopsida</taxon>
        <taxon>eudicotyledons</taxon>
        <taxon>Gunneridae</taxon>
        <taxon>Pentapetalae</taxon>
        <taxon>rosids</taxon>
        <taxon>fabids</taxon>
        <taxon>Fabales</taxon>
        <taxon>Fabaceae</taxon>
        <taxon>Papilionoideae</taxon>
        <taxon>50 kb inversion clade</taxon>
        <taxon>NPAAA clade</taxon>
        <taxon>Hologalegina</taxon>
        <taxon>IRL clade</taxon>
        <taxon>Trifolieae</taxon>
        <taxon>Trifolium</taxon>
    </lineage>
</organism>